<evidence type="ECO:0000256" key="3">
    <source>
        <dbReference type="ARBA" id="ARBA00022737"/>
    </source>
</evidence>
<dbReference type="Gene3D" id="1.20.5.4130">
    <property type="match status" value="1"/>
</dbReference>
<evidence type="ECO:0000256" key="5">
    <source>
        <dbReference type="ARBA" id="ARBA00022821"/>
    </source>
</evidence>
<evidence type="ECO:0000313" key="7">
    <source>
        <dbReference type="EnsemblPlants" id="OMERI11G13440.1"/>
    </source>
</evidence>
<name>A0A0E0F6J7_9ORYZ</name>
<keyword evidence="4" id="KW-0547">Nucleotide-binding</keyword>
<keyword evidence="8" id="KW-1185">Reference proteome</keyword>
<keyword evidence="5" id="KW-0611">Plant defense</keyword>
<evidence type="ECO:0000256" key="1">
    <source>
        <dbReference type="ARBA" id="ARBA00008894"/>
    </source>
</evidence>
<keyword evidence="2" id="KW-0433">Leucine-rich repeat</keyword>
<organism evidence="7">
    <name type="scientific">Oryza meridionalis</name>
    <dbReference type="NCBI Taxonomy" id="40149"/>
    <lineage>
        <taxon>Eukaryota</taxon>
        <taxon>Viridiplantae</taxon>
        <taxon>Streptophyta</taxon>
        <taxon>Embryophyta</taxon>
        <taxon>Tracheophyta</taxon>
        <taxon>Spermatophyta</taxon>
        <taxon>Magnoliopsida</taxon>
        <taxon>Liliopsida</taxon>
        <taxon>Poales</taxon>
        <taxon>Poaceae</taxon>
        <taxon>BOP clade</taxon>
        <taxon>Oryzoideae</taxon>
        <taxon>Oryzeae</taxon>
        <taxon>Oryzinae</taxon>
        <taxon>Oryza</taxon>
    </lineage>
</organism>
<proteinExistence type="inferred from homology"/>
<comment type="similarity">
    <text evidence="1">Belongs to the disease resistance NB-LRR family.</text>
</comment>
<reference evidence="7" key="1">
    <citation type="submission" date="2015-04" db="UniProtKB">
        <authorList>
            <consortium name="EnsemblPlants"/>
        </authorList>
    </citation>
    <scope>IDENTIFICATION</scope>
</reference>
<dbReference type="HOGENOM" id="CLU_2007570_0_0_1"/>
<dbReference type="InterPro" id="IPR041118">
    <property type="entry name" value="Rx_N"/>
</dbReference>
<evidence type="ECO:0000256" key="2">
    <source>
        <dbReference type="ARBA" id="ARBA00022614"/>
    </source>
</evidence>
<dbReference type="Gramene" id="OMERI11G13440.1">
    <property type="protein sequence ID" value="OMERI11G13440.1"/>
    <property type="gene ID" value="OMERI11G13440"/>
</dbReference>
<dbReference type="GO" id="GO:0000166">
    <property type="term" value="F:nucleotide binding"/>
    <property type="evidence" value="ECO:0007669"/>
    <property type="project" value="UniProtKB-KW"/>
</dbReference>
<sequence>MTGFVVERYTQATLVRCAIILDKHLMSEAVILLVVKKIGVALGNEAINQATSYFQKYVTQLTELQGSMGRIRRELRLMHEFLSRMDVHNRNNKMYEIWVEDVRMLAHQIEDIVDDYLHLDSAIC</sequence>
<protein>
    <recommendedName>
        <fullName evidence="6">Disease resistance N-terminal domain-containing protein</fullName>
    </recommendedName>
</protein>
<dbReference type="Pfam" id="PF18052">
    <property type="entry name" value="Rx_N"/>
    <property type="match status" value="1"/>
</dbReference>
<dbReference type="STRING" id="40149.A0A0E0F6J7"/>
<evidence type="ECO:0000256" key="4">
    <source>
        <dbReference type="ARBA" id="ARBA00022741"/>
    </source>
</evidence>
<dbReference type="AlphaFoldDB" id="A0A0E0F6J7"/>
<accession>A0A0E0F6J7</accession>
<keyword evidence="3" id="KW-0677">Repeat</keyword>
<dbReference type="Proteomes" id="UP000008021">
    <property type="component" value="Chromosome 11"/>
</dbReference>
<dbReference type="GO" id="GO:0006952">
    <property type="term" value="P:defense response"/>
    <property type="evidence" value="ECO:0007669"/>
    <property type="project" value="UniProtKB-KW"/>
</dbReference>
<evidence type="ECO:0000259" key="6">
    <source>
        <dbReference type="Pfam" id="PF18052"/>
    </source>
</evidence>
<reference evidence="7" key="2">
    <citation type="submission" date="2018-05" db="EMBL/GenBank/DDBJ databases">
        <title>OmerRS3 (Oryza meridionalis Reference Sequence Version 3).</title>
        <authorList>
            <person name="Zhang J."/>
            <person name="Kudrna D."/>
            <person name="Lee S."/>
            <person name="Talag J."/>
            <person name="Welchert J."/>
            <person name="Wing R.A."/>
        </authorList>
    </citation>
    <scope>NUCLEOTIDE SEQUENCE [LARGE SCALE GENOMIC DNA]</scope>
    <source>
        <strain evidence="7">cv. OR44</strain>
    </source>
</reference>
<evidence type="ECO:0000313" key="8">
    <source>
        <dbReference type="Proteomes" id="UP000008021"/>
    </source>
</evidence>
<feature type="domain" description="Disease resistance N-terminal" evidence="6">
    <location>
        <begin position="46"/>
        <end position="118"/>
    </location>
</feature>
<dbReference type="EnsemblPlants" id="OMERI11G13440.1">
    <property type="protein sequence ID" value="OMERI11G13440.1"/>
    <property type="gene ID" value="OMERI11G13440"/>
</dbReference>